<reference evidence="3" key="2">
    <citation type="submission" date="2014-02" db="EMBL/GenBank/DDBJ databases">
        <title>Complete DNA sequence of /Kuraishia capsulata/ illustrates novel genomic features among budding yeasts (/Saccharomycotina/).</title>
        <authorList>
            <person name="Morales L."/>
            <person name="Noel B."/>
            <person name="Porcel B."/>
            <person name="Marcet-Houben M."/>
            <person name="Hullo M-F."/>
            <person name="Sacerdot C."/>
            <person name="Tekaia F."/>
            <person name="Leh-Louis V."/>
            <person name="Despons L."/>
            <person name="Khanna V."/>
            <person name="Aury J-M."/>
            <person name="Barbe V."/>
            <person name="Couloux A."/>
            <person name="Labadie K."/>
            <person name="Pelletier E."/>
            <person name="Souciet J-L."/>
            <person name="Boekhout T."/>
            <person name="Gabaldon T."/>
            <person name="Wincker P."/>
            <person name="Dujon B."/>
        </authorList>
    </citation>
    <scope>NUCLEOTIDE SEQUENCE</scope>
    <source>
        <strain evidence="3">CBS 1993</strain>
    </source>
</reference>
<dbReference type="GeneID" id="34517888"/>
<evidence type="ECO:0000313" key="3">
    <source>
        <dbReference type="EMBL" id="CDK24483.1"/>
    </source>
</evidence>
<feature type="compositionally biased region" description="Polar residues" evidence="1">
    <location>
        <begin position="223"/>
        <end position="241"/>
    </location>
</feature>
<evidence type="ECO:0000256" key="2">
    <source>
        <dbReference type="SAM" id="Phobius"/>
    </source>
</evidence>
<dbReference type="RefSeq" id="XP_022456500.1">
    <property type="nucleotide sequence ID" value="XM_022604987.1"/>
</dbReference>
<sequence>MGSRSADGLSLLLNIQTCFHQVELLEQSTATIRTRLKWSFLASVLLAAFEFFQVIIALGAYEKFTSESVEIGETKKKCSLLTVKTDEIKAEMIASNSSTSATLLELRKEIAHLASRSTKGAEAREDLEFVHKRSLLGQPYQSSSFGHVKVPLAPLKWGNNIKVNSTQKLPVSDLVAPTRDKFRSHPQKKASGVKVKVGSESFDISTETGLNKWRDYMKTQMESKNNNSANENQDSSKSASTLAEDMANESSSPYEENGLVFSANTTEISKSANTEDMSPIKEKLGVEERREITAYDLRPVQTVDQNGKPYRRVFVPGYGWINARKLQEIRAASDAKEVI</sequence>
<keyword evidence="4" id="KW-1185">Reference proteome</keyword>
<dbReference type="HOGENOM" id="CLU_819076_0_0_1"/>
<evidence type="ECO:0000313" key="4">
    <source>
        <dbReference type="Proteomes" id="UP000019384"/>
    </source>
</evidence>
<keyword evidence="2" id="KW-1133">Transmembrane helix</keyword>
<name>W6MG83_9ASCO</name>
<keyword evidence="2" id="KW-0812">Transmembrane</keyword>
<gene>
    <name evidence="3" type="ORF">KUCA_T00000446001</name>
</gene>
<dbReference type="AlphaFoldDB" id="W6MG83"/>
<proteinExistence type="predicted"/>
<organism evidence="3 4">
    <name type="scientific">Kuraishia capsulata CBS 1993</name>
    <dbReference type="NCBI Taxonomy" id="1382522"/>
    <lineage>
        <taxon>Eukaryota</taxon>
        <taxon>Fungi</taxon>
        <taxon>Dikarya</taxon>
        <taxon>Ascomycota</taxon>
        <taxon>Saccharomycotina</taxon>
        <taxon>Pichiomycetes</taxon>
        <taxon>Pichiales</taxon>
        <taxon>Pichiaceae</taxon>
        <taxon>Kuraishia</taxon>
    </lineage>
</organism>
<protein>
    <submittedName>
        <fullName evidence="3">Uncharacterized protein</fullName>
    </submittedName>
</protein>
<dbReference type="EMBL" id="HG793125">
    <property type="protein sequence ID" value="CDK24483.1"/>
    <property type="molecule type" value="Genomic_DNA"/>
</dbReference>
<feature type="transmembrane region" description="Helical" evidence="2">
    <location>
        <begin position="38"/>
        <end position="61"/>
    </location>
</feature>
<evidence type="ECO:0000256" key="1">
    <source>
        <dbReference type="SAM" id="MobiDB-lite"/>
    </source>
</evidence>
<dbReference type="OrthoDB" id="4016002at2759"/>
<feature type="region of interest" description="Disordered" evidence="1">
    <location>
        <begin position="223"/>
        <end position="255"/>
    </location>
</feature>
<keyword evidence="2" id="KW-0472">Membrane</keyword>
<accession>W6MG83</accession>
<dbReference type="Proteomes" id="UP000019384">
    <property type="component" value="Unassembled WGS sequence"/>
</dbReference>
<reference evidence="3" key="1">
    <citation type="submission" date="2013-12" db="EMBL/GenBank/DDBJ databases">
        <authorList>
            <person name="Genoscope - CEA"/>
        </authorList>
    </citation>
    <scope>NUCLEOTIDE SEQUENCE</scope>
    <source>
        <strain evidence="3">CBS 1993</strain>
    </source>
</reference>